<reference evidence="6" key="1">
    <citation type="submission" date="2016-10" db="EMBL/GenBank/DDBJ databases">
        <authorList>
            <person name="Varghese N."/>
            <person name="Submissions S."/>
        </authorList>
    </citation>
    <scope>NUCLEOTIDE SEQUENCE [LARGE SCALE GENOMIC DNA]</scope>
    <source>
        <strain evidence="6">CGMCC 1.6474</strain>
    </source>
</reference>
<dbReference type="SUPFAM" id="SSF53756">
    <property type="entry name" value="UDP-Glycosyltransferase/glycogen phosphorylase"/>
    <property type="match status" value="1"/>
</dbReference>
<dbReference type="Gene3D" id="3.40.50.2000">
    <property type="entry name" value="Glycogen Phosphorylase B"/>
    <property type="match status" value="2"/>
</dbReference>
<feature type="domain" description="Glycosyl transferase family 1" evidence="4">
    <location>
        <begin position="257"/>
        <end position="404"/>
    </location>
</feature>
<keyword evidence="6" id="KW-1185">Reference proteome</keyword>
<dbReference type="Proteomes" id="UP000198804">
    <property type="component" value="Unassembled WGS sequence"/>
</dbReference>
<proteinExistence type="predicted"/>
<dbReference type="AlphaFoldDB" id="A0A1I3YQC2"/>
<name>A0A1I3YQC2_9HYPH</name>
<sequence length="442" mass="46991">MSALPAAAAPAHADEAVPARRRESGPMPSRVVVINDRSLAFGGATGLALLSAGLLRARGLPVTYLAGDEGRNPVLDEAGIPVHALGGRRLLEAGALASLRRGLYNPATLDLVGDLIRQDDPGTVYHLHTWSQILSPSVFRALEPVRERLFVSAHDFFLTCPNGAYALFRQGEACPHVPLGLACLTTQCDRRSYAHKLWRVARQTVQARTLHYRGGGPRVLAIHAAMRPLLVRGGVPDESITTLPNPITPWSPTRIAAEGNRTFVFVGRLNEEKGPDLAARAARRAGVPLMVIGDGPLLETLRRAHPEVVFPGRQPAETVARLVCDARALVMPSRYPEPYGLVAGEALWSGLPVILTDQALLAADIVAREAGLACDPRDEAALAGAMARLAGDDALTEQMSRNAFTRTADLGHSAQGWTDALLDAYATALSAGLSPARAALPA</sequence>
<evidence type="ECO:0000256" key="2">
    <source>
        <dbReference type="ARBA" id="ARBA00022679"/>
    </source>
</evidence>
<dbReference type="PANTHER" id="PTHR12526">
    <property type="entry name" value="GLYCOSYLTRANSFERASE"/>
    <property type="match status" value="1"/>
</dbReference>
<evidence type="ECO:0000256" key="3">
    <source>
        <dbReference type="SAM" id="MobiDB-lite"/>
    </source>
</evidence>
<feature type="compositionally biased region" description="Low complexity" evidence="3">
    <location>
        <begin position="1"/>
        <end position="11"/>
    </location>
</feature>
<evidence type="ECO:0000256" key="1">
    <source>
        <dbReference type="ARBA" id="ARBA00022676"/>
    </source>
</evidence>
<dbReference type="STRING" id="414703.SAMN04488125_101293"/>
<dbReference type="GO" id="GO:0016757">
    <property type="term" value="F:glycosyltransferase activity"/>
    <property type="evidence" value="ECO:0007669"/>
    <property type="project" value="UniProtKB-KW"/>
</dbReference>
<evidence type="ECO:0000313" key="5">
    <source>
        <dbReference type="EMBL" id="SFK33406.1"/>
    </source>
</evidence>
<evidence type="ECO:0000313" key="6">
    <source>
        <dbReference type="Proteomes" id="UP000198804"/>
    </source>
</evidence>
<dbReference type="Pfam" id="PF00534">
    <property type="entry name" value="Glycos_transf_1"/>
    <property type="match status" value="1"/>
</dbReference>
<gene>
    <name evidence="5" type="ORF">SAMN04488125_101293</name>
</gene>
<feature type="region of interest" description="Disordered" evidence="3">
    <location>
        <begin position="1"/>
        <end position="28"/>
    </location>
</feature>
<dbReference type="CDD" id="cd03801">
    <property type="entry name" value="GT4_PimA-like"/>
    <property type="match status" value="1"/>
</dbReference>
<feature type="compositionally biased region" description="Basic and acidic residues" evidence="3">
    <location>
        <begin position="12"/>
        <end position="24"/>
    </location>
</feature>
<evidence type="ECO:0000259" key="4">
    <source>
        <dbReference type="Pfam" id="PF00534"/>
    </source>
</evidence>
<organism evidence="5 6">
    <name type="scientific">Methylorubrum salsuginis</name>
    <dbReference type="NCBI Taxonomy" id="414703"/>
    <lineage>
        <taxon>Bacteria</taxon>
        <taxon>Pseudomonadati</taxon>
        <taxon>Pseudomonadota</taxon>
        <taxon>Alphaproteobacteria</taxon>
        <taxon>Hyphomicrobiales</taxon>
        <taxon>Methylobacteriaceae</taxon>
        <taxon>Methylorubrum</taxon>
    </lineage>
</organism>
<keyword evidence="2 5" id="KW-0808">Transferase</keyword>
<dbReference type="PANTHER" id="PTHR12526:SF510">
    <property type="entry name" value="D-INOSITOL 3-PHOSPHATE GLYCOSYLTRANSFERASE"/>
    <property type="match status" value="1"/>
</dbReference>
<dbReference type="RefSeq" id="WP_091941206.1">
    <property type="nucleotide sequence ID" value="NZ_FOSV01000001.1"/>
</dbReference>
<accession>A0A1I3YQC2</accession>
<dbReference type="EMBL" id="FOSV01000001">
    <property type="protein sequence ID" value="SFK33406.1"/>
    <property type="molecule type" value="Genomic_DNA"/>
</dbReference>
<dbReference type="OrthoDB" id="9807414at2"/>
<keyword evidence="1" id="KW-0328">Glycosyltransferase</keyword>
<protein>
    <submittedName>
        <fullName evidence="5">Glycosyltransferase involved in cell wall bisynthesis</fullName>
    </submittedName>
</protein>
<dbReference type="InterPro" id="IPR001296">
    <property type="entry name" value="Glyco_trans_1"/>
</dbReference>